<keyword evidence="2" id="KW-0812">Transmembrane</keyword>
<feature type="signal peptide" evidence="3">
    <location>
        <begin position="1"/>
        <end position="23"/>
    </location>
</feature>
<evidence type="ECO:0000313" key="6">
    <source>
        <dbReference type="Proteomes" id="UP001497480"/>
    </source>
</evidence>
<dbReference type="PANTHER" id="PTHR23213">
    <property type="entry name" value="FORMIN-RELATED"/>
    <property type="match status" value="1"/>
</dbReference>
<feature type="compositionally biased region" description="Pro residues" evidence="1">
    <location>
        <begin position="150"/>
        <end position="162"/>
    </location>
</feature>
<name>A0AAV1YEF2_LUPLU</name>
<feature type="transmembrane region" description="Helical" evidence="2">
    <location>
        <begin position="176"/>
        <end position="199"/>
    </location>
</feature>
<reference evidence="5 6" key="1">
    <citation type="submission" date="2024-03" db="EMBL/GenBank/DDBJ databases">
        <authorList>
            <person name="Martinez-Hernandez J."/>
        </authorList>
    </citation>
    <scope>NUCLEOTIDE SEQUENCE [LARGE SCALE GENOMIC DNA]</scope>
</reference>
<feature type="region of interest" description="Disordered" evidence="1">
    <location>
        <begin position="271"/>
        <end position="355"/>
    </location>
</feature>
<dbReference type="PROSITE" id="PS51444">
    <property type="entry name" value="FH2"/>
    <property type="match status" value="1"/>
</dbReference>
<organism evidence="5 6">
    <name type="scientific">Lupinus luteus</name>
    <name type="common">European yellow lupine</name>
    <dbReference type="NCBI Taxonomy" id="3873"/>
    <lineage>
        <taxon>Eukaryota</taxon>
        <taxon>Viridiplantae</taxon>
        <taxon>Streptophyta</taxon>
        <taxon>Embryophyta</taxon>
        <taxon>Tracheophyta</taxon>
        <taxon>Spermatophyta</taxon>
        <taxon>Magnoliopsida</taxon>
        <taxon>eudicotyledons</taxon>
        <taxon>Gunneridae</taxon>
        <taxon>Pentapetalae</taxon>
        <taxon>rosids</taxon>
        <taxon>fabids</taxon>
        <taxon>Fabales</taxon>
        <taxon>Fabaceae</taxon>
        <taxon>Papilionoideae</taxon>
        <taxon>50 kb inversion clade</taxon>
        <taxon>genistoids sensu lato</taxon>
        <taxon>core genistoids</taxon>
        <taxon>Genisteae</taxon>
        <taxon>Lupinus</taxon>
    </lineage>
</organism>
<evidence type="ECO:0000256" key="3">
    <source>
        <dbReference type="SAM" id="SignalP"/>
    </source>
</evidence>
<evidence type="ECO:0000256" key="1">
    <source>
        <dbReference type="SAM" id="MobiDB-lite"/>
    </source>
</evidence>
<feature type="compositionally biased region" description="Low complexity" evidence="1">
    <location>
        <begin position="120"/>
        <end position="135"/>
    </location>
</feature>
<dbReference type="Proteomes" id="UP001497480">
    <property type="component" value="Unassembled WGS sequence"/>
</dbReference>
<dbReference type="AlphaFoldDB" id="A0AAV1YEF2"/>
<keyword evidence="2" id="KW-1133">Transmembrane helix</keyword>
<dbReference type="InterPro" id="IPR027643">
    <property type="entry name" value="Formin-like_plant"/>
</dbReference>
<protein>
    <recommendedName>
        <fullName evidence="4">FH2 domain-containing protein</fullName>
    </recommendedName>
</protein>
<accession>A0AAV1YEF2</accession>
<dbReference type="SUPFAM" id="SSF101447">
    <property type="entry name" value="Formin homology 2 domain (FH2 domain)"/>
    <property type="match status" value="1"/>
</dbReference>
<dbReference type="EMBL" id="CAXHTB010000024">
    <property type="protein sequence ID" value="CAL0332190.1"/>
    <property type="molecule type" value="Genomic_DNA"/>
</dbReference>
<keyword evidence="6" id="KW-1185">Reference proteome</keyword>
<evidence type="ECO:0000256" key="2">
    <source>
        <dbReference type="SAM" id="Phobius"/>
    </source>
</evidence>
<dbReference type="GO" id="GO:0045010">
    <property type="term" value="P:actin nucleation"/>
    <property type="evidence" value="ECO:0007669"/>
    <property type="project" value="InterPro"/>
</dbReference>
<gene>
    <name evidence="5" type="ORF">LLUT_LOCUS33250</name>
</gene>
<feature type="compositionally biased region" description="Pro residues" evidence="1">
    <location>
        <begin position="292"/>
        <end position="322"/>
    </location>
</feature>
<keyword evidence="2" id="KW-0472">Membrane</keyword>
<comment type="caution">
    <text evidence="5">The sequence shown here is derived from an EMBL/GenBank/DDBJ whole genome shotgun (WGS) entry which is preliminary data.</text>
</comment>
<proteinExistence type="predicted"/>
<evidence type="ECO:0000313" key="5">
    <source>
        <dbReference type="EMBL" id="CAL0332190.1"/>
    </source>
</evidence>
<feature type="region of interest" description="Disordered" evidence="1">
    <location>
        <begin position="111"/>
        <end position="168"/>
    </location>
</feature>
<feature type="chain" id="PRO_5043382305" description="FH2 domain-containing protein" evidence="3">
    <location>
        <begin position="24"/>
        <end position="381"/>
    </location>
</feature>
<evidence type="ECO:0000259" key="4">
    <source>
        <dbReference type="PROSITE" id="PS51444"/>
    </source>
</evidence>
<sequence>MEFTRPAAYVVLYVILLCALAKGKRWKPHEFFKVEQVWEHCRKELIERNNNDNEDFDLVMEKNIDKATRFLPPYMKQTFLECIRKKVPATPTLEEDVSLFGVADDHGRYLISESPPSPVTDPSTPHDSPSSTSKPSFEDLPIPPDMLVLIPPPPPSPPPPPQTSVHSKQDNIQEKAIIVGACASGAIIFIGLILCCCVIRKSKKVDQDVRPLLTLSSSDLSSGSQKSGSMEDSLKKEYSINYGKDLSIVRKSSIKVEDNNTLLPETTLSEIKGQLPISTEKPPLAKSVPEQPQHPPPPPPPLAPRPPPPPKVARPPPAPPKKPVAGGGNQISPLGPLRASEDIGEESGAPKPKLKPFFWDKVATNPDHAMVWNDIREGSFQ</sequence>
<dbReference type="GO" id="GO:0051015">
    <property type="term" value="F:actin filament binding"/>
    <property type="evidence" value="ECO:0007669"/>
    <property type="project" value="InterPro"/>
</dbReference>
<feature type="domain" description="FH2" evidence="4">
    <location>
        <begin position="344"/>
        <end position="381"/>
    </location>
</feature>
<keyword evidence="3" id="KW-0732">Signal</keyword>
<dbReference type="InterPro" id="IPR015425">
    <property type="entry name" value="FH2_Formin"/>
</dbReference>
<dbReference type="PANTHER" id="PTHR23213:SF392">
    <property type="entry name" value="FORMIN-LIKE PROTEIN 3"/>
    <property type="match status" value="1"/>
</dbReference>